<dbReference type="PANTHER" id="PTHR10091:SF0">
    <property type="entry name" value="GALACTOSE MUTAROTASE"/>
    <property type="match status" value="1"/>
</dbReference>
<keyword evidence="15" id="KW-1185">Reference proteome</keyword>
<dbReference type="EMBL" id="AP018042">
    <property type="protein sequence ID" value="BAX78940.1"/>
    <property type="molecule type" value="Genomic_DNA"/>
</dbReference>
<dbReference type="InterPro" id="IPR015443">
    <property type="entry name" value="Aldose_1-epimerase"/>
</dbReference>
<comment type="cofactor">
    <cofactor evidence="2">
        <name>Ca(2+)</name>
        <dbReference type="ChEBI" id="CHEBI:29108"/>
    </cofactor>
</comment>
<evidence type="ECO:0000256" key="4">
    <source>
        <dbReference type="ARBA" id="ARBA00006206"/>
    </source>
</evidence>
<sequence length="349" mass="39131">MKIQKTYFGDYQESKIDLFALENDNGMVVKIMNYGATITSISIPSTDSSERTELVCGFENLDAYFSKEYINNSPYFGSTVGRYCSQIKNAKFSLDGKEYQLSTNCVDNNLHGGKIGFDKKVWQAKSINSDNAVGVEMTVESADMEEGFPGNVEASVTFQLTNKNEIIISYKATTDKITPLSLTNHTYFNLSGFEKDITNHKVSVLTGKRLETDATGAATGLVLNLDNAEDDLRGGKTVSDVHKAMGNGFEHFYVFEDAKFELQKVAEIVEPKSGRKLEVETTEPCMLFYTGMHTSDELKRETGDQFGKYRGFCFETHRYQNGPNIQGSPKTFTKPDEIFESQTIFRLTF</sequence>
<dbReference type="GO" id="GO:0006006">
    <property type="term" value="P:glucose metabolic process"/>
    <property type="evidence" value="ECO:0007669"/>
    <property type="project" value="TreeGrafter"/>
</dbReference>
<evidence type="ECO:0000256" key="13">
    <source>
        <dbReference type="PIRSR" id="PIRSR005096-3"/>
    </source>
</evidence>
<evidence type="ECO:0000313" key="15">
    <source>
        <dbReference type="Proteomes" id="UP000218267"/>
    </source>
</evidence>
<comment type="similarity">
    <text evidence="4 11">Belongs to the aldose epimerase family.</text>
</comment>
<comment type="catalytic activity">
    <reaction evidence="1 11">
        <text>alpha-D-glucose = beta-D-glucose</text>
        <dbReference type="Rhea" id="RHEA:10264"/>
        <dbReference type="ChEBI" id="CHEBI:15903"/>
        <dbReference type="ChEBI" id="CHEBI:17925"/>
        <dbReference type="EC" id="5.1.3.3"/>
    </reaction>
</comment>
<evidence type="ECO:0000256" key="1">
    <source>
        <dbReference type="ARBA" id="ARBA00001614"/>
    </source>
</evidence>
<dbReference type="Gene3D" id="2.70.98.10">
    <property type="match status" value="1"/>
</dbReference>
<protein>
    <recommendedName>
        <fullName evidence="7 11">Aldose 1-epimerase</fullName>
        <ecNumber evidence="6 11">5.1.3.3</ecNumber>
    </recommendedName>
</protein>
<dbReference type="GO" id="GO:0030246">
    <property type="term" value="F:carbohydrate binding"/>
    <property type="evidence" value="ECO:0007669"/>
    <property type="project" value="InterPro"/>
</dbReference>
<keyword evidence="9 11" id="KW-0413">Isomerase</keyword>
<accession>A0A1Y1CF62</accession>
<dbReference type="InterPro" id="IPR011013">
    <property type="entry name" value="Gal_mutarotase_sf_dom"/>
</dbReference>
<evidence type="ECO:0000256" key="12">
    <source>
        <dbReference type="PIRSR" id="PIRSR005096-1"/>
    </source>
</evidence>
<dbReference type="AlphaFoldDB" id="A0A1Y1CF62"/>
<dbReference type="InterPro" id="IPR047215">
    <property type="entry name" value="Galactose_mutarotase-like"/>
</dbReference>
<dbReference type="NCBIfam" id="NF008277">
    <property type="entry name" value="PRK11055.1"/>
    <property type="match status" value="1"/>
</dbReference>
<reference evidence="14 15" key="1">
    <citation type="journal article" date="2018" name="Mar. Genomics">
        <title>Complete genome sequence of Marinifilaceae bacterium strain SPP2, isolated from the Antarctic marine sediment.</title>
        <authorList>
            <person name="Watanabe M."/>
            <person name="Kojima H."/>
            <person name="Fukui M."/>
        </authorList>
    </citation>
    <scope>NUCLEOTIDE SEQUENCE [LARGE SCALE GENOMIC DNA]</scope>
    <source>
        <strain evidence="14 15">SPP2</strain>
    </source>
</reference>
<dbReference type="GO" id="GO:0033499">
    <property type="term" value="P:galactose catabolic process via UDP-galactose, Leloir pathway"/>
    <property type="evidence" value="ECO:0007669"/>
    <property type="project" value="TreeGrafter"/>
</dbReference>
<dbReference type="InterPro" id="IPR018052">
    <property type="entry name" value="Ald1_epimerase_CS"/>
</dbReference>
<evidence type="ECO:0000313" key="14">
    <source>
        <dbReference type="EMBL" id="BAX78940.1"/>
    </source>
</evidence>
<reference evidence="15" key="2">
    <citation type="journal article" date="2020" name="Antonie Van Leeuwenhoek">
        <title>Labilibaculum antarcticum sp. nov., a novel facultative anaerobic, psychrotorelant bacterium isolated from marine sediment of Antarctica.</title>
        <authorList>
            <person name="Watanabe M."/>
            <person name="Kojima H."/>
            <person name="Fukui M."/>
        </authorList>
    </citation>
    <scope>NUCLEOTIDE SEQUENCE [LARGE SCALE GENOMIC DNA]</scope>
    <source>
        <strain evidence="15">SPP2</strain>
    </source>
</reference>
<feature type="active site" description="Proton donor" evidence="12">
    <location>
        <position position="185"/>
    </location>
</feature>
<evidence type="ECO:0000256" key="8">
    <source>
        <dbReference type="ARBA" id="ARBA00022837"/>
    </source>
</evidence>
<feature type="active site" description="Proton acceptor" evidence="12">
    <location>
        <position position="315"/>
    </location>
</feature>
<dbReference type="CDD" id="cd09019">
    <property type="entry name" value="galactose_mutarotase_like"/>
    <property type="match status" value="1"/>
</dbReference>
<dbReference type="SUPFAM" id="SSF74650">
    <property type="entry name" value="Galactose mutarotase-like"/>
    <property type="match status" value="1"/>
</dbReference>
<evidence type="ECO:0000256" key="11">
    <source>
        <dbReference type="PIRNR" id="PIRNR005096"/>
    </source>
</evidence>
<dbReference type="Pfam" id="PF01263">
    <property type="entry name" value="Aldose_epim"/>
    <property type="match status" value="1"/>
</dbReference>
<dbReference type="KEGG" id="mbas:ALGA_0547"/>
<dbReference type="PANTHER" id="PTHR10091">
    <property type="entry name" value="ALDOSE-1-EPIMERASE"/>
    <property type="match status" value="1"/>
</dbReference>
<evidence type="ECO:0000256" key="3">
    <source>
        <dbReference type="ARBA" id="ARBA00005028"/>
    </source>
</evidence>
<dbReference type="GO" id="GO:0004034">
    <property type="term" value="F:aldose 1-epimerase activity"/>
    <property type="evidence" value="ECO:0007669"/>
    <property type="project" value="UniProtKB-EC"/>
</dbReference>
<feature type="binding site" evidence="13">
    <location>
        <begin position="185"/>
        <end position="187"/>
    </location>
    <ligand>
        <name>beta-D-galactose</name>
        <dbReference type="ChEBI" id="CHEBI:27667"/>
    </ligand>
</feature>
<dbReference type="InterPro" id="IPR014718">
    <property type="entry name" value="GH-type_carb-bd"/>
</dbReference>
<evidence type="ECO:0000256" key="6">
    <source>
        <dbReference type="ARBA" id="ARBA00013185"/>
    </source>
</evidence>
<evidence type="ECO:0000256" key="10">
    <source>
        <dbReference type="ARBA" id="ARBA00023277"/>
    </source>
</evidence>
<evidence type="ECO:0000256" key="2">
    <source>
        <dbReference type="ARBA" id="ARBA00001913"/>
    </source>
</evidence>
<proteinExistence type="inferred from homology"/>
<name>A0A1Y1CF62_9BACT</name>
<comment type="pathway">
    <text evidence="3 11">Carbohydrate metabolism; hexose metabolism.</text>
</comment>
<dbReference type="InterPro" id="IPR008183">
    <property type="entry name" value="Aldose_1/G6P_1-epimerase"/>
</dbReference>
<dbReference type="RefSeq" id="WP_096427849.1">
    <property type="nucleotide sequence ID" value="NZ_AP018042.1"/>
</dbReference>
<keyword evidence="10 11" id="KW-0119">Carbohydrate metabolism</keyword>
<dbReference type="PIRSF" id="PIRSF005096">
    <property type="entry name" value="GALM"/>
    <property type="match status" value="1"/>
</dbReference>
<evidence type="ECO:0000256" key="5">
    <source>
        <dbReference type="ARBA" id="ARBA00011245"/>
    </source>
</evidence>
<dbReference type="Proteomes" id="UP000218267">
    <property type="component" value="Chromosome"/>
</dbReference>
<dbReference type="EC" id="5.1.3.3" evidence="6 11"/>
<keyword evidence="8" id="KW-0106">Calcium</keyword>
<evidence type="ECO:0000256" key="9">
    <source>
        <dbReference type="ARBA" id="ARBA00023235"/>
    </source>
</evidence>
<dbReference type="PROSITE" id="PS00545">
    <property type="entry name" value="ALDOSE_1_EPIMERASE"/>
    <property type="match status" value="1"/>
</dbReference>
<gene>
    <name evidence="14" type="ORF">ALGA_0547</name>
</gene>
<dbReference type="OrthoDB" id="9779408at2"/>
<dbReference type="GO" id="GO:0005737">
    <property type="term" value="C:cytoplasm"/>
    <property type="evidence" value="ECO:0007669"/>
    <property type="project" value="TreeGrafter"/>
</dbReference>
<evidence type="ECO:0000256" key="7">
    <source>
        <dbReference type="ARBA" id="ARBA00014165"/>
    </source>
</evidence>
<organism evidence="14 15">
    <name type="scientific">Labilibaculum antarcticum</name>
    <dbReference type="NCBI Taxonomy" id="1717717"/>
    <lineage>
        <taxon>Bacteria</taxon>
        <taxon>Pseudomonadati</taxon>
        <taxon>Bacteroidota</taxon>
        <taxon>Bacteroidia</taxon>
        <taxon>Marinilabiliales</taxon>
        <taxon>Marinifilaceae</taxon>
        <taxon>Labilibaculum</taxon>
    </lineage>
</organism>
<comment type="subunit">
    <text evidence="5">Monomer.</text>
</comment>
<dbReference type="UniPathway" id="UPA00242"/>